<accession>A0ABP9PZZ3</accession>
<dbReference type="Proteomes" id="UP001428817">
    <property type="component" value="Unassembled WGS sequence"/>
</dbReference>
<dbReference type="InterPro" id="IPR058776">
    <property type="entry name" value="KhtT-like_N"/>
</dbReference>
<dbReference type="EMBL" id="BAABJP010000007">
    <property type="protein sequence ID" value="GAA5152609.1"/>
    <property type="molecule type" value="Genomic_DNA"/>
</dbReference>
<dbReference type="PANTHER" id="PTHR30445:SF8">
    <property type="entry name" value="K(+)_H(+) ANTIPORTER SUBUNIT KHTT"/>
    <property type="match status" value="1"/>
</dbReference>
<dbReference type="InterPro" id="IPR036721">
    <property type="entry name" value="RCK_C_sf"/>
</dbReference>
<sequence length="160" mass="16569">MDVEVTRLPGVGTKQEFTTSTGRRVGVLSHRDGHRELLVSDLTDPDACSAAVPLNEPECVALGTLLGAPNLVAQLRAEQSEVPGVATAQFPITHGSPYAGRTLGDTAMRTRSGASVVAVLRGGTVLPSPRPDFRFDGGDLVVIVGTADGLKQAAAILEQG</sequence>
<dbReference type="RefSeq" id="WP_185066423.1">
    <property type="nucleotide sequence ID" value="NZ_BAABJP010000007.1"/>
</dbReference>
<dbReference type="Gene3D" id="3.30.70.1450">
    <property type="entry name" value="Regulator of K+ conductance, C-terminal domain"/>
    <property type="match status" value="1"/>
</dbReference>
<name>A0ABP9PZZ3_9PSEU</name>
<protein>
    <submittedName>
        <fullName evidence="2">Cation:proton antiporter regulatory subunit</fullName>
    </submittedName>
</protein>
<dbReference type="InterPro" id="IPR006037">
    <property type="entry name" value="RCK_C"/>
</dbReference>
<feature type="domain" description="RCK C-terminal" evidence="1">
    <location>
        <begin position="75"/>
        <end position="159"/>
    </location>
</feature>
<keyword evidence="3" id="KW-1185">Reference proteome</keyword>
<proteinExistence type="predicted"/>
<evidence type="ECO:0000313" key="2">
    <source>
        <dbReference type="EMBL" id="GAA5152609.1"/>
    </source>
</evidence>
<reference evidence="3" key="1">
    <citation type="journal article" date="2019" name="Int. J. Syst. Evol. Microbiol.">
        <title>The Global Catalogue of Microorganisms (GCM) 10K type strain sequencing project: providing services to taxonomists for standard genome sequencing and annotation.</title>
        <authorList>
            <consortium name="The Broad Institute Genomics Platform"/>
            <consortium name="The Broad Institute Genome Sequencing Center for Infectious Disease"/>
            <person name="Wu L."/>
            <person name="Ma J."/>
        </authorList>
    </citation>
    <scope>NUCLEOTIDE SEQUENCE [LARGE SCALE GENOMIC DNA]</scope>
    <source>
        <strain evidence="3">JCM 18303</strain>
    </source>
</reference>
<dbReference type="InterPro" id="IPR050144">
    <property type="entry name" value="AAE_transporter"/>
</dbReference>
<organism evidence="2 3">
    <name type="scientific">Pseudonocardia eucalypti</name>
    <dbReference type="NCBI Taxonomy" id="648755"/>
    <lineage>
        <taxon>Bacteria</taxon>
        <taxon>Bacillati</taxon>
        <taxon>Actinomycetota</taxon>
        <taxon>Actinomycetes</taxon>
        <taxon>Pseudonocardiales</taxon>
        <taxon>Pseudonocardiaceae</taxon>
        <taxon>Pseudonocardia</taxon>
    </lineage>
</organism>
<gene>
    <name evidence="2" type="ORF">GCM10023321_21620</name>
</gene>
<dbReference type="Pfam" id="PF02080">
    <property type="entry name" value="TrkA_C"/>
    <property type="match status" value="1"/>
</dbReference>
<dbReference type="SUPFAM" id="SSF116726">
    <property type="entry name" value="TrkA C-terminal domain-like"/>
    <property type="match status" value="1"/>
</dbReference>
<dbReference type="PANTHER" id="PTHR30445">
    <property type="entry name" value="K(+)_H(+) ANTIPORTER SUBUNIT KHTT"/>
    <property type="match status" value="1"/>
</dbReference>
<comment type="caution">
    <text evidence="2">The sequence shown here is derived from an EMBL/GenBank/DDBJ whole genome shotgun (WGS) entry which is preliminary data.</text>
</comment>
<evidence type="ECO:0000259" key="1">
    <source>
        <dbReference type="PROSITE" id="PS51202"/>
    </source>
</evidence>
<dbReference type="InterPro" id="IPR026278">
    <property type="entry name" value="KhtT"/>
</dbReference>
<dbReference type="PROSITE" id="PS51202">
    <property type="entry name" value="RCK_C"/>
    <property type="match status" value="1"/>
</dbReference>
<evidence type="ECO:0000313" key="3">
    <source>
        <dbReference type="Proteomes" id="UP001428817"/>
    </source>
</evidence>
<dbReference type="Pfam" id="PF25991">
    <property type="entry name" value="KhtT_N"/>
    <property type="match status" value="1"/>
</dbReference>
<dbReference type="PIRSF" id="PIRSF005028">
    <property type="entry name" value="KhtT"/>
    <property type="match status" value="1"/>
</dbReference>